<dbReference type="EC" id="2.7.13.3" evidence="2"/>
<evidence type="ECO:0000313" key="7">
    <source>
        <dbReference type="EMBL" id="HHI96806.1"/>
    </source>
</evidence>
<dbReference type="SUPFAM" id="SSF55874">
    <property type="entry name" value="ATPase domain of HSP90 chaperone/DNA topoisomerase II/histidine kinase"/>
    <property type="match status" value="1"/>
</dbReference>
<dbReference type="Pfam" id="PF02518">
    <property type="entry name" value="HATPase_c"/>
    <property type="match status" value="1"/>
</dbReference>
<dbReference type="AlphaFoldDB" id="A0A7V5U292"/>
<evidence type="ECO:0000259" key="5">
    <source>
        <dbReference type="PROSITE" id="PS50109"/>
    </source>
</evidence>
<reference evidence="7" key="1">
    <citation type="journal article" date="2020" name="mSystems">
        <title>Genome- and Community-Level Interaction Insights into Carbon Utilization and Element Cycling Functions of Hydrothermarchaeota in Hydrothermal Sediment.</title>
        <authorList>
            <person name="Zhou Z."/>
            <person name="Liu Y."/>
            <person name="Xu W."/>
            <person name="Pan J."/>
            <person name="Luo Z.H."/>
            <person name="Li M."/>
        </authorList>
    </citation>
    <scope>NUCLEOTIDE SEQUENCE [LARGE SCALE GENOMIC DNA]</scope>
    <source>
        <strain evidence="7">HyVt-533</strain>
    </source>
</reference>
<dbReference type="CDD" id="cd17574">
    <property type="entry name" value="REC_OmpR"/>
    <property type="match status" value="1"/>
</dbReference>
<comment type="caution">
    <text evidence="7">The sequence shown here is derived from an EMBL/GenBank/DDBJ whole genome shotgun (WGS) entry which is preliminary data.</text>
</comment>
<dbReference type="PRINTS" id="PR00344">
    <property type="entry name" value="BCTRLSENSOR"/>
</dbReference>
<dbReference type="EMBL" id="DROK01000089">
    <property type="protein sequence ID" value="HHI96806.1"/>
    <property type="molecule type" value="Genomic_DNA"/>
</dbReference>
<dbReference type="PANTHER" id="PTHR43547">
    <property type="entry name" value="TWO-COMPONENT HISTIDINE KINASE"/>
    <property type="match status" value="1"/>
</dbReference>
<dbReference type="PANTHER" id="PTHR43547:SF2">
    <property type="entry name" value="HYBRID SIGNAL TRANSDUCTION HISTIDINE KINASE C"/>
    <property type="match status" value="1"/>
</dbReference>
<dbReference type="InterPro" id="IPR011006">
    <property type="entry name" value="CheY-like_superfamily"/>
</dbReference>
<dbReference type="Pfam" id="PF00072">
    <property type="entry name" value="Response_reg"/>
    <property type="match status" value="1"/>
</dbReference>
<dbReference type="Gene3D" id="3.30.565.10">
    <property type="entry name" value="Histidine kinase-like ATPase, C-terminal domain"/>
    <property type="match status" value="1"/>
</dbReference>
<dbReference type="Gene3D" id="3.40.50.2300">
    <property type="match status" value="1"/>
</dbReference>
<feature type="modified residue" description="4-aspartylphosphate" evidence="4">
    <location>
        <position position="198"/>
    </location>
</feature>
<evidence type="ECO:0000256" key="2">
    <source>
        <dbReference type="ARBA" id="ARBA00012438"/>
    </source>
</evidence>
<dbReference type="SMART" id="SM00387">
    <property type="entry name" value="HATPase_c"/>
    <property type="match status" value="1"/>
</dbReference>
<sequence>VQAMPATGSLLIRTYCQNFNKELPSGYLSNSNVKYLSGEFACLMIKDTGTGIPKDILPFIFEPYFTTKKNNVKNEAAKSKSTVAGSGLGLSVTKKLVEEIGGIIAIETQEGKGSTFYVYFPLKRNISFADLEERFSSFFRISDFQRKKILIVEDEKDIALSMANFLESLGFRVHCCYDGEDIFSQLEKAFVPDLMLLDLNLPKLSGKEIIKKLREMSFNFPIIVVTGYLSEDDRYFLERYGVVKILSKPFSLDQLRQALGAVISEN</sequence>
<evidence type="ECO:0000256" key="1">
    <source>
        <dbReference type="ARBA" id="ARBA00000085"/>
    </source>
</evidence>
<dbReference type="InterPro" id="IPR001789">
    <property type="entry name" value="Sig_transdc_resp-reg_receiver"/>
</dbReference>
<organism evidence="7">
    <name type="scientific">Thermodesulfatator atlanticus</name>
    <dbReference type="NCBI Taxonomy" id="501497"/>
    <lineage>
        <taxon>Bacteria</taxon>
        <taxon>Pseudomonadati</taxon>
        <taxon>Thermodesulfobacteriota</taxon>
        <taxon>Thermodesulfobacteria</taxon>
        <taxon>Thermodesulfobacteriales</taxon>
        <taxon>Thermodesulfatatoraceae</taxon>
        <taxon>Thermodesulfatator</taxon>
    </lineage>
</organism>
<feature type="domain" description="Histidine kinase" evidence="5">
    <location>
        <begin position="1"/>
        <end position="124"/>
    </location>
</feature>
<dbReference type="SUPFAM" id="SSF52172">
    <property type="entry name" value="CheY-like"/>
    <property type="match status" value="1"/>
</dbReference>
<comment type="catalytic activity">
    <reaction evidence="1">
        <text>ATP + protein L-histidine = ADP + protein N-phospho-L-histidine.</text>
        <dbReference type="EC" id="2.7.13.3"/>
    </reaction>
</comment>
<dbReference type="SMART" id="SM00448">
    <property type="entry name" value="REC"/>
    <property type="match status" value="1"/>
</dbReference>
<dbReference type="Proteomes" id="UP000886101">
    <property type="component" value="Unassembled WGS sequence"/>
</dbReference>
<dbReference type="PROSITE" id="PS50110">
    <property type="entry name" value="RESPONSE_REGULATORY"/>
    <property type="match status" value="1"/>
</dbReference>
<dbReference type="GO" id="GO:0000155">
    <property type="term" value="F:phosphorelay sensor kinase activity"/>
    <property type="evidence" value="ECO:0007669"/>
    <property type="project" value="TreeGrafter"/>
</dbReference>
<accession>A0A7V5U292</accession>
<evidence type="ECO:0000256" key="3">
    <source>
        <dbReference type="ARBA" id="ARBA00022553"/>
    </source>
</evidence>
<dbReference type="InterPro" id="IPR003594">
    <property type="entry name" value="HATPase_dom"/>
</dbReference>
<proteinExistence type="predicted"/>
<name>A0A7V5U292_9BACT</name>
<feature type="domain" description="Response regulatory" evidence="6">
    <location>
        <begin position="148"/>
        <end position="263"/>
    </location>
</feature>
<protein>
    <recommendedName>
        <fullName evidence="2">histidine kinase</fullName>
        <ecNumber evidence="2">2.7.13.3</ecNumber>
    </recommendedName>
</protein>
<dbReference type="InterPro" id="IPR005467">
    <property type="entry name" value="His_kinase_dom"/>
</dbReference>
<feature type="non-terminal residue" evidence="7">
    <location>
        <position position="1"/>
    </location>
</feature>
<gene>
    <name evidence="7" type="ORF">ENJ96_03045</name>
</gene>
<keyword evidence="3 4" id="KW-0597">Phosphoprotein</keyword>
<evidence type="ECO:0000259" key="6">
    <source>
        <dbReference type="PROSITE" id="PS50110"/>
    </source>
</evidence>
<evidence type="ECO:0000256" key="4">
    <source>
        <dbReference type="PROSITE-ProRule" id="PRU00169"/>
    </source>
</evidence>
<dbReference type="InterPro" id="IPR004358">
    <property type="entry name" value="Sig_transdc_His_kin-like_C"/>
</dbReference>
<dbReference type="PROSITE" id="PS50109">
    <property type="entry name" value="HIS_KIN"/>
    <property type="match status" value="1"/>
</dbReference>
<dbReference type="InterPro" id="IPR036890">
    <property type="entry name" value="HATPase_C_sf"/>
</dbReference>